<name>A0A521C7H1_9BACT</name>
<sequence length="404" mass="46575">MKKNIWIINEYAGSPYHGMEFRHYYLGKELTKLNYNVTIITASFSHLFRNPPKVDNKFRSENIDGINYLWIKVPKYSNSTDKRRVLKWINFTYSLIKLPLNELSRPDYIILSPMETLPVIPTIKLVKNFSSKFIFEVKDIWPLSIVELGNYSPKHPFIRLLKYCETLAIKKADLVVSVLPNYGEYLKENGFNRNFIYLPNGIDLEEMSRIEPLSEDIRNKIPQNKFIVAYTGTIGIANALEYLIKAGKILRNYKDILILIVGKGGEKGKLEKLAQGYSNIKFLPAIPKNQIQSLLSLVDVCYIGLRKKNLFKYGVSPNKIFDYMYAAKPIIHAINTKNDIVTMANCGLSVEAENPEAIADAILKLYKMNPEERKRLGENGRKYVIENHSYTKLARKYANLLENL</sequence>
<dbReference type="Pfam" id="PF00534">
    <property type="entry name" value="Glycos_transf_1"/>
    <property type="match status" value="1"/>
</dbReference>
<evidence type="ECO:0000313" key="3">
    <source>
        <dbReference type="EMBL" id="SMO55333.1"/>
    </source>
</evidence>
<proteinExistence type="predicted"/>
<dbReference type="AlphaFoldDB" id="A0A521C7H1"/>
<evidence type="ECO:0000259" key="1">
    <source>
        <dbReference type="Pfam" id="PF00534"/>
    </source>
</evidence>
<organism evidence="3 4">
    <name type="scientific">Balnearium lithotrophicum</name>
    <dbReference type="NCBI Taxonomy" id="223788"/>
    <lineage>
        <taxon>Bacteria</taxon>
        <taxon>Pseudomonadati</taxon>
        <taxon>Aquificota</taxon>
        <taxon>Aquificia</taxon>
        <taxon>Desulfurobacteriales</taxon>
        <taxon>Desulfurobacteriaceae</taxon>
        <taxon>Balnearium</taxon>
    </lineage>
</organism>
<evidence type="ECO:0000259" key="2">
    <source>
        <dbReference type="Pfam" id="PF13439"/>
    </source>
</evidence>
<dbReference type="SUPFAM" id="SSF53756">
    <property type="entry name" value="UDP-Glycosyltransferase/glycogen phosphorylase"/>
    <property type="match status" value="1"/>
</dbReference>
<dbReference type="Pfam" id="PF13439">
    <property type="entry name" value="Glyco_transf_4"/>
    <property type="match status" value="1"/>
</dbReference>
<dbReference type="PANTHER" id="PTHR12526">
    <property type="entry name" value="GLYCOSYLTRANSFERASE"/>
    <property type="match status" value="1"/>
</dbReference>
<dbReference type="InterPro" id="IPR001296">
    <property type="entry name" value="Glyco_trans_1"/>
</dbReference>
<keyword evidence="3" id="KW-0808">Transferase</keyword>
<dbReference type="GO" id="GO:0016757">
    <property type="term" value="F:glycosyltransferase activity"/>
    <property type="evidence" value="ECO:0007669"/>
    <property type="project" value="InterPro"/>
</dbReference>
<feature type="domain" description="Glycosyl transferase family 1" evidence="1">
    <location>
        <begin position="218"/>
        <end position="382"/>
    </location>
</feature>
<accession>A0A521C7H1</accession>
<dbReference type="Proteomes" id="UP000317315">
    <property type="component" value="Unassembled WGS sequence"/>
</dbReference>
<dbReference type="CDD" id="cd03794">
    <property type="entry name" value="GT4_WbuB-like"/>
    <property type="match status" value="1"/>
</dbReference>
<protein>
    <submittedName>
        <fullName evidence="3">Glycosyltransferase involved in cell wall bisynthesis</fullName>
    </submittedName>
</protein>
<keyword evidence="4" id="KW-1185">Reference proteome</keyword>
<dbReference type="EMBL" id="FXTM01000010">
    <property type="protein sequence ID" value="SMO55333.1"/>
    <property type="molecule type" value="Genomic_DNA"/>
</dbReference>
<dbReference type="RefSeq" id="WP_221928599.1">
    <property type="nucleotide sequence ID" value="NZ_FXTM01000010.1"/>
</dbReference>
<reference evidence="3 4" key="1">
    <citation type="submission" date="2017-05" db="EMBL/GenBank/DDBJ databases">
        <authorList>
            <person name="Varghese N."/>
            <person name="Submissions S."/>
        </authorList>
    </citation>
    <scope>NUCLEOTIDE SEQUENCE [LARGE SCALE GENOMIC DNA]</scope>
    <source>
        <strain evidence="3 4">DSM 16304</strain>
    </source>
</reference>
<dbReference type="InterPro" id="IPR028098">
    <property type="entry name" value="Glyco_trans_4-like_N"/>
</dbReference>
<feature type="domain" description="Glycosyltransferase subfamily 4-like N-terminal" evidence="2">
    <location>
        <begin position="18"/>
        <end position="206"/>
    </location>
</feature>
<gene>
    <name evidence="3" type="ORF">SAMN06269117_11039</name>
</gene>
<evidence type="ECO:0000313" key="4">
    <source>
        <dbReference type="Proteomes" id="UP000317315"/>
    </source>
</evidence>
<dbReference type="PANTHER" id="PTHR12526:SF622">
    <property type="entry name" value="GLYCOSYLTRANSFERASE (GROUP I)"/>
    <property type="match status" value="1"/>
</dbReference>
<dbReference type="Gene3D" id="3.40.50.2000">
    <property type="entry name" value="Glycogen Phosphorylase B"/>
    <property type="match status" value="2"/>
</dbReference>